<protein>
    <recommendedName>
        <fullName evidence="1">Endonuclease GajA/Old nuclease/RecF-like AAA domain-containing protein</fullName>
    </recommendedName>
</protein>
<evidence type="ECO:0000259" key="1">
    <source>
        <dbReference type="Pfam" id="PF13175"/>
    </source>
</evidence>
<dbReference type="InterPro" id="IPR027417">
    <property type="entry name" value="P-loop_NTPase"/>
</dbReference>
<comment type="caution">
    <text evidence="2">The sequence shown here is derived from an EMBL/GenBank/DDBJ whole genome shotgun (WGS) entry which is preliminary data.</text>
</comment>
<proteinExistence type="predicted"/>
<dbReference type="SUPFAM" id="SSF52540">
    <property type="entry name" value="P-loop containing nucleoside triphosphate hydrolases"/>
    <property type="match status" value="1"/>
</dbReference>
<reference evidence="2" key="1">
    <citation type="journal article" date="2015" name="Genome Announc.">
        <title>Draft Genome Sequence of Tolypothrix boutellei Strain VB521301.</title>
        <authorList>
            <person name="Chandrababunaidu M.M."/>
            <person name="Singh D."/>
            <person name="Sen D."/>
            <person name="Bhan S."/>
            <person name="Das S."/>
            <person name="Gupta A."/>
            <person name="Adhikary S.P."/>
            <person name="Tripathy S."/>
        </authorList>
    </citation>
    <scope>NUCLEOTIDE SEQUENCE</scope>
    <source>
        <strain evidence="2">VB521301</strain>
    </source>
</reference>
<sequence length="71" mass="8071">MFKSIKINNFKAIGDKGLQLNNLNKVNYLVGKNGSGKTSIIEALSTIYWFFNPTNANNTQNLKTYKQEIEE</sequence>
<dbReference type="Pfam" id="PF13175">
    <property type="entry name" value="AAA_15"/>
    <property type="match status" value="1"/>
</dbReference>
<feature type="domain" description="Endonuclease GajA/Old nuclease/RecF-like AAA" evidence="1">
    <location>
        <begin position="1"/>
        <end position="63"/>
    </location>
</feature>
<dbReference type="Gene3D" id="3.40.50.300">
    <property type="entry name" value="P-loop containing nucleotide triphosphate hydrolases"/>
    <property type="match status" value="1"/>
</dbReference>
<dbReference type="STRING" id="1479485.DA73_0201175"/>
<feature type="non-terminal residue" evidence="2">
    <location>
        <position position="71"/>
    </location>
</feature>
<gene>
    <name evidence="2" type="ORF">DA73_0201175</name>
</gene>
<dbReference type="OrthoDB" id="9801813at2"/>
<dbReference type="InterPro" id="IPR041685">
    <property type="entry name" value="AAA_GajA/Old/RecF-like"/>
</dbReference>
<dbReference type="EMBL" id="JHEG02000001">
    <property type="protein sequence ID" value="KIE13983.1"/>
    <property type="molecule type" value="Genomic_DNA"/>
</dbReference>
<organism evidence="2">
    <name type="scientific">Tolypothrix bouteillei VB521301</name>
    <dbReference type="NCBI Taxonomy" id="1479485"/>
    <lineage>
        <taxon>Bacteria</taxon>
        <taxon>Bacillati</taxon>
        <taxon>Cyanobacteriota</taxon>
        <taxon>Cyanophyceae</taxon>
        <taxon>Nostocales</taxon>
        <taxon>Tolypothrichaceae</taxon>
        <taxon>Tolypothrix</taxon>
    </lineage>
</organism>
<name>A0A0C1REH2_9CYAN</name>
<evidence type="ECO:0000313" key="2">
    <source>
        <dbReference type="EMBL" id="KIE13983.1"/>
    </source>
</evidence>
<accession>A0A0C1REH2</accession>
<dbReference type="AlphaFoldDB" id="A0A0C1REH2"/>